<dbReference type="WBParaSite" id="jg20597">
    <property type="protein sequence ID" value="jg20597"/>
    <property type="gene ID" value="jg20597"/>
</dbReference>
<dbReference type="Proteomes" id="UP000887574">
    <property type="component" value="Unplaced"/>
</dbReference>
<reference evidence="2" key="1">
    <citation type="submission" date="2022-11" db="UniProtKB">
        <authorList>
            <consortium name="WormBaseParasite"/>
        </authorList>
    </citation>
    <scope>IDENTIFICATION</scope>
</reference>
<evidence type="ECO:0000313" key="1">
    <source>
        <dbReference type="Proteomes" id="UP000887574"/>
    </source>
</evidence>
<evidence type="ECO:0000313" key="2">
    <source>
        <dbReference type="WBParaSite" id="jg20597"/>
    </source>
</evidence>
<proteinExistence type="predicted"/>
<dbReference type="InterPro" id="IPR015943">
    <property type="entry name" value="WD40/YVTN_repeat-like_dom_sf"/>
</dbReference>
<dbReference type="AlphaFoldDB" id="A0A915DLE3"/>
<organism evidence="1 2">
    <name type="scientific">Ditylenchus dipsaci</name>
    <dbReference type="NCBI Taxonomy" id="166011"/>
    <lineage>
        <taxon>Eukaryota</taxon>
        <taxon>Metazoa</taxon>
        <taxon>Ecdysozoa</taxon>
        <taxon>Nematoda</taxon>
        <taxon>Chromadorea</taxon>
        <taxon>Rhabditida</taxon>
        <taxon>Tylenchina</taxon>
        <taxon>Tylenchomorpha</taxon>
        <taxon>Sphaerularioidea</taxon>
        <taxon>Anguinidae</taxon>
        <taxon>Anguininae</taxon>
        <taxon>Ditylenchus</taxon>
    </lineage>
</organism>
<protein>
    <submittedName>
        <fullName evidence="2">Uncharacterized protein</fullName>
    </submittedName>
</protein>
<name>A0A915DLE3_9BILA</name>
<accession>A0A915DLE3</accession>
<dbReference type="Gene3D" id="2.130.10.10">
    <property type="entry name" value="YVTN repeat-like/Quinoprotein amine dehydrogenase"/>
    <property type="match status" value="1"/>
</dbReference>
<keyword evidence="1" id="KW-1185">Reference proteome</keyword>
<sequence>MTFLDGYYEPTILFLYEPIKTTAGRASLRWKILTTYFGLRNGDFYVLTLDTDQANAVKSIRLQKVYETPIPCTITMCSPGYVFVENRRLLFRKKVSRSRSRFFGTTVQQEPEPKLLEDDDDQFLYSDDVQAPVQSSVVEKSEGIAVEQKFLFHQLDAL</sequence>